<feature type="coiled-coil region" evidence="7">
    <location>
        <begin position="126"/>
        <end position="188"/>
    </location>
</feature>
<dbReference type="SMART" id="SM00387">
    <property type="entry name" value="HATPase_c"/>
    <property type="match status" value="1"/>
</dbReference>
<dbReference type="Pfam" id="PF00989">
    <property type="entry name" value="PAS"/>
    <property type="match status" value="1"/>
</dbReference>
<evidence type="ECO:0000256" key="6">
    <source>
        <dbReference type="ARBA" id="ARBA00023012"/>
    </source>
</evidence>
<proteinExistence type="predicted"/>
<dbReference type="Gene3D" id="3.30.565.10">
    <property type="entry name" value="Histidine kinase-like ATPase, C-terminal domain"/>
    <property type="match status" value="1"/>
</dbReference>
<reference evidence="11" key="1">
    <citation type="journal article" date="2019" name="Int. J. Syst. Evol. Microbiol.">
        <title>The Global Catalogue of Microorganisms (GCM) 10K type strain sequencing project: providing services to taxonomists for standard genome sequencing and annotation.</title>
        <authorList>
            <consortium name="The Broad Institute Genomics Platform"/>
            <consortium name="The Broad Institute Genome Sequencing Center for Infectious Disease"/>
            <person name="Wu L."/>
            <person name="Ma J."/>
        </authorList>
    </citation>
    <scope>NUCLEOTIDE SEQUENCE [LARGE SCALE GENOMIC DNA]</scope>
    <source>
        <strain evidence="11">KCTC 42423</strain>
    </source>
</reference>
<dbReference type="CDD" id="cd00130">
    <property type="entry name" value="PAS"/>
    <property type="match status" value="1"/>
</dbReference>
<evidence type="ECO:0000256" key="4">
    <source>
        <dbReference type="ARBA" id="ARBA00022679"/>
    </source>
</evidence>
<evidence type="ECO:0000256" key="3">
    <source>
        <dbReference type="ARBA" id="ARBA00022553"/>
    </source>
</evidence>
<evidence type="ECO:0000256" key="1">
    <source>
        <dbReference type="ARBA" id="ARBA00000085"/>
    </source>
</evidence>
<accession>A0ABW5N1J1</accession>
<dbReference type="EC" id="2.7.13.3" evidence="2"/>
<dbReference type="InterPro" id="IPR036890">
    <property type="entry name" value="HATPase_C_sf"/>
</dbReference>
<dbReference type="PANTHER" id="PTHR43711">
    <property type="entry name" value="TWO-COMPONENT HISTIDINE KINASE"/>
    <property type="match status" value="1"/>
</dbReference>
<comment type="caution">
    <text evidence="10">The sequence shown here is derived from an EMBL/GenBank/DDBJ whole genome shotgun (WGS) entry which is preliminary data.</text>
</comment>
<dbReference type="InterPro" id="IPR003594">
    <property type="entry name" value="HATPase_dom"/>
</dbReference>
<dbReference type="PROSITE" id="PS50112">
    <property type="entry name" value="PAS"/>
    <property type="match status" value="1"/>
</dbReference>
<dbReference type="InterPro" id="IPR004358">
    <property type="entry name" value="Sig_transdc_His_kin-like_C"/>
</dbReference>
<dbReference type="SUPFAM" id="SSF55874">
    <property type="entry name" value="ATPase domain of HSP90 chaperone/DNA topoisomerase II/histidine kinase"/>
    <property type="match status" value="1"/>
</dbReference>
<comment type="catalytic activity">
    <reaction evidence="1">
        <text>ATP + protein L-histidine = ADP + protein N-phospho-L-histidine.</text>
        <dbReference type="EC" id="2.7.13.3"/>
    </reaction>
</comment>
<gene>
    <name evidence="10" type="ORF">ACFSTE_01515</name>
</gene>
<sequence>MRVFHQNNNVFKLLFGAISEGIVVVDKNQVIVATNKATDKMFGYERGELVGKTLNTLIPDQFHNVHQGYFKGFYQEALKKRQMGGVRSVCGKRKDSTEFPAETGLNPFQIGGEGYIMALIVDISERKEKEQEIVALNARLEQKITERTAELKKTVADLRQEMKRREIAEHKIKESLKHERELNELKTKFLSMVSHEFKTPLSGIMTSAALAKKYTKTEQQEKRKKHLDTIAQKVKYLDNILNDFLSIERLETGKVQYRKNPFSIVEIVENTIGDFRMLLKEGQKINVSYQEKLTTIISDDKIVELIISNLLHNAIKYSGEYSTIEISVSLKNNNLSISVCDEGIGIPEEEQKFIFKRYYRAENALLDQGTGIGLNIVKTHLENLGGNIIFTSKQNEGTSFWVVLPVKT</sequence>
<dbReference type="EMBL" id="JBHULX010000001">
    <property type="protein sequence ID" value="MFD2589490.1"/>
    <property type="molecule type" value="Genomic_DNA"/>
</dbReference>
<keyword evidence="4" id="KW-0808">Transferase</keyword>
<dbReference type="PRINTS" id="PR00344">
    <property type="entry name" value="BCTRLSENSOR"/>
</dbReference>
<dbReference type="InterPro" id="IPR050736">
    <property type="entry name" value="Sensor_HK_Regulatory"/>
</dbReference>
<dbReference type="Gene3D" id="3.30.450.20">
    <property type="entry name" value="PAS domain"/>
    <property type="match status" value="1"/>
</dbReference>
<dbReference type="Pfam" id="PF00512">
    <property type="entry name" value="HisKA"/>
    <property type="match status" value="1"/>
</dbReference>
<organism evidence="10 11">
    <name type="scientific">Aquimarina hainanensis</name>
    <dbReference type="NCBI Taxonomy" id="1578017"/>
    <lineage>
        <taxon>Bacteria</taxon>
        <taxon>Pseudomonadati</taxon>
        <taxon>Bacteroidota</taxon>
        <taxon>Flavobacteriia</taxon>
        <taxon>Flavobacteriales</taxon>
        <taxon>Flavobacteriaceae</taxon>
        <taxon>Aquimarina</taxon>
    </lineage>
</organism>
<evidence type="ECO:0000313" key="10">
    <source>
        <dbReference type="EMBL" id="MFD2589490.1"/>
    </source>
</evidence>
<dbReference type="InterPro" id="IPR035965">
    <property type="entry name" value="PAS-like_dom_sf"/>
</dbReference>
<name>A0ABW5N1J1_9FLAO</name>
<dbReference type="GO" id="GO:0005524">
    <property type="term" value="F:ATP binding"/>
    <property type="evidence" value="ECO:0007669"/>
    <property type="project" value="UniProtKB-KW"/>
</dbReference>
<dbReference type="SUPFAM" id="SSF55785">
    <property type="entry name" value="PYP-like sensor domain (PAS domain)"/>
    <property type="match status" value="1"/>
</dbReference>
<dbReference type="RefSeq" id="WP_378258098.1">
    <property type="nucleotide sequence ID" value="NZ_JBHSJV010000001.1"/>
</dbReference>
<keyword evidence="5" id="KW-0418">Kinase</keyword>
<dbReference type="InterPro" id="IPR000014">
    <property type="entry name" value="PAS"/>
</dbReference>
<dbReference type="SMART" id="SM00091">
    <property type="entry name" value="PAS"/>
    <property type="match status" value="1"/>
</dbReference>
<dbReference type="InterPro" id="IPR005467">
    <property type="entry name" value="His_kinase_dom"/>
</dbReference>
<dbReference type="SMART" id="SM00388">
    <property type="entry name" value="HisKA"/>
    <property type="match status" value="1"/>
</dbReference>
<evidence type="ECO:0000259" key="8">
    <source>
        <dbReference type="PROSITE" id="PS50109"/>
    </source>
</evidence>
<dbReference type="CDD" id="cd00075">
    <property type="entry name" value="HATPase"/>
    <property type="match status" value="1"/>
</dbReference>
<evidence type="ECO:0000259" key="9">
    <source>
        <dbReference type="PROSITE" id="PS50112"/>
    </source>
</evidence>
<keyword evidence="6" id="KW-0902">Two-component regulatory system</keyword>
<dbReference type="InterPro" id="IPR013767">
    <property type="entry name" value="PAS_fold"/>
</dbReference>
<feature type="domain" description="Histidine kinase" evidence="8">
    <location>
        <begin position="192"/>
        <end position="408"/>
    </location>
</feature>
<protein>
    <recommendedName>
        <fullName evidence="2">histidine kinase</fullName>
        <ecNumber evidence="2">2.7.13.3</ecNumber>
    </recommendedName>
</protein>
<evidence type="ECO:0000256" key="2">
    <source>
        <dbReference type="ARBA" id="ARBA00012438"/>
    </source>
</evidence>
<dbReference type="PROSITE" id="PS50109">
    <property type="entry name" value="HIS_KIN"/>
    <property type="match status" value="1"/>
</dbReference>
<evidence type="ECO:0000256" key="5">
    <source>
        <dbReference type="ARBA" id="ARBA00022777"/>
    </source>
</evidence>
<evidence type="ECO:0000313" key="11">
    <source>
        <dbReference type="Proteomes" id="UP001597459"/>
    </source>
</evidence>
<keyword evidence="10" id="KW-0547">Nucleotide-binding</keyword>
<dbReference type="Pfam" id="PF02518">
    <property type="entry name" value="HATPase_c"/>
    <property type="match status" value="1"/>
</dbReference>
<dbReference type="InterPro" id="IPR036097">
    <property type="entry name" value="HisK_dim/P_sf"/>
</dbReference>
<dbReference type="CDD" id="cd00082">
    <property type="entry name" value="HisKA"/>
    <property type="match status" value="1"/>
</dbReference>
<keyword evidence="10" id="KW-0067">ATP-binding</keyword>
<dbReference type="Gene3D" id="1.10.287.130">
    <property type="match status" value="1"/>
</dbReference>
<dbReference type="PANTHER" id="PTHR43711:SF26">
    <property type="entry name" value="SENSOR HISTIDINE KINASE RCSC"/>
    <property type="match status" value="1"/>
</dbReference>
<dbReference type="SUPFAM" id="SSF47384">
    <property type="entry name" value="Homodimeric domain of signal transducing histidine kinase"/>
    <property type="match status" value="1"/>
</dbReference>
<evidence type="ECO:0000256" key="7">
    <source>
        <dbReference type="SAM" id="Coils"/>
    </source>
</evidence>
<dbReference type="InterPro" id="IPR003661">
    <property type="entry name" value="HisK_dim/P_dom"/>
</dbReference>
<keyword evidence="11" id="KW-1185">Reference proteome</keyword>
<feature type="domain" description="PAS" evidence="9">
    <location>
        <begin position="7"/>
        <end position="81"/>
    </location>
</feature>
<keyword evidence="3" id="KW-0597">Phosphoprotein</keyword>
<keyword evidence="7" id="KW-0175">Coiled coil</keyword>
<dbReference type="NCBIfam" id="TIGR00229">
    <property type="entry name" value="sensory_box"/>
    <property type="match status" value="1"/>
</dbReference>
<dbReference type="Proteomes" id="UP001597459">
    <property type="component" value="Unassembled WGS sequence"/>
</dbReference>